<evidence type="ECO:0000256" key="3">
    <source>
        <dbReference type="ARBA" id="ARBA00022694"/>
    </source>
</evidence>
<feature type="domain" description="tRNA pseudouridylate synthase B C-terminal" evidence="8">
    <location>
        <begin position="185"/>
        <end position="226"/>
    </location>
</feature>
<comment type="similarity">
    <text evidence="2 5">Belongs to the pseudouridine synthase TruB family. Type 1 subfamily.</text>
</comment>
<evidence type="ECO:0000256" key="5">
    <source>
        <dbReference type="HAMAP-Rule" id="MF_01080"/>
    </source>
</evidence>
<evidence type="ECO:0000256" key="1">
    <source>
        <dbReference type="ARBA" id="ARBA00000385"/>
    </source>
</evidence>
<dbReference type="InterPro" id="IPR015947">
    <property type="entry name" value="PUA-like_sf"/>
</dbReference>
<dbReference type="CDD" id="cd02573">
    <property type="entry name" value="PseudoU_synth_EcTruB"/>
    <property type="match status" value="1"/>
</dbReference>
<dbReference type="InterPro" id="IPR020103">
    <property type="entry name" value="PsdUridine_synth_cat_dom_sf"/>
</dbReference>
<evidence type="ECO:0000259" key="7">
    <source>
        <dbReference type="Pfam" id="PF09142"/>
    </source>
</evidence>
<dbReference type="FunFam" id="3.30.2350.10:FF:000011">
    <property type="entry name" value="tRNA pseudouridine synthase B"/>
    <property type="match status" value="1"/>
</dbReference>
<keyword evidence="4 5" id="KW-0413">Isomerase</keyword>
<dbReference type="HAMAP" id="MF_01080">
    <property type="entry name" value="TruB_bact"/>
    <property type="match status" value="1"/>
</dbReference>
<dbReference type="GO" id="GO:0160148">
    <property type="term" value="F:tRNA pseudouridine(55) synthase activity"/>
    <property type="evidence" value="ECO:0007669"/>
    <property type="project" value="UniProtKB-EC"/>
</dbReference>
<feature type="active site" description="Nucleophile" evidence="5">
    <location>
        <position position="43"/>
    </location>
</feature>
<dbReference type="Pfam" id="PF16198">
    <property type="entry name" value="TruB_C_2"/>
    <property type="match status" value="1"/>
</dbReference>
<dbReference type="GO" id="GO:1990481">
    <property type="term" value="P:mRNA pseudouridine synthesis"/>
    <property type="evidence" value="ECO:0007669"/>
    <property type="project" value="TreeGrafter"/>
</dbReference>
<dbReference type="AlphaFoldDB" id="A0A1H1NRZ8"/>
<evidence type="ECO:0000313" key="9">
    <source>
        <dbReference type="EMBL" id="SDS01560.1"/>
    </source>
</evidence>
<dbReference type="InterPro" id="IPR036974">
    <property type="entry name" value="PUA_sf"/>
</dbReference>
<protein>
    <recommendedName>
        <fullName evidence="5">tRNA pseudouridine synthase B</fullName>
        <ecNumber evidence="5">5.4.99.25</ecNumber>
    </recommendedName>
    <alternativeName>
        <fullName evidence="5">tRNA pseudouridine(55) synthase</fullName>
        <shortName evidence="5">Psi55 synthase</shortName>
    </alternativeName>
    <alternativeName>
        <fullName evidence="5">tRNA pseudouridylate synthase</fullName>
    </alternativeName>
    <alternativeName>
        <fullName evidence="5">tRNA-uridine isomerase</fullName>
    </alternativeName>
</protein>
<evidence type="ECO:0000259" key="6">
    <source>
        <dbReference type="Pfam" id="PF01509"/>
    </source>
</evidence>
<dbReference type="GO" id="GO:0031119">
    <property type="term" value="P:tRNA pseudouridine synthesis"/>
    <property type="evidence" value="ECO:0007669"/>
    <property type="project" value="UniProtKB-UniRule"/>
</dbReference>
<feature type="domain" description="tRNA pseudouridine synthase II TruB subfamily 2 C-terminal" evidence="7">
    <location>
        <begin position="240"/>
        <end position="295"/>
    </location>
</feature>
<evidence type="ECO:0000313" key="10">
    <source>
        <dbReference type="Proteomes" id="UP000199103"/>
    </source>
</evidence>
<dbReference type="PANTHER" id="PTHR13767">
    <property type="entry name" value="TRNA-PSEUDOURIDINE SYNTHASE"/>
    <property type="match status" value="1"/>
</dbReference>
<dbReference type="STRING" id="630515.SAMN04489812_0617"/>
<dbReference type="SUPFAM" id="SSF88697">
    <property type="entry name" value="PUA domain-like"/>
    <property type="match status" value="1"/>
</dbReference>
<comment type="catalytic activity">
    <reaction evidence="1 5">
        <text>uridine(55) in tRNA = pseudouridine(55) in tRNA</text>
        <dbReference type="Rhea" id="RHEA:42532"/>
        <dbReference type="Rhea" id="RHEA-COMP:10101"/>
        <dbReference type="Rhea" id="RHEA-COMP:10102"/>
        <dbReference type="ChEBI" id="CHEBI:65314"/>
        <dbReference type="ChEBI" id="CHEBI:65315"/>
        <dbReference type="EC" id="5.4.99.25"/>
    </reaction>
</comment>
<dbReference type="InterPro" id="IPR015225">
    <property type="entry name" value="tRNA_psdUridine_synth_fam2_C"/>
</dbReference>
<name>A0A1H1NRZ8_9ACTN</name>
<dbReference type="Gene3D" id="3.30.2350.10">
    <property type="entry name" value="Pseudouridine synthase"/>
    <property type="match status" value="1"/>
</dbReference>
<dbReference type="Pfam" id="PF09142">
    <property type="entry name" value="TruB_C"/>
    <property type="match status" value="1"/>
</dbReference>
<proteinExistence type="inferred from homology"/>
<evidence type="ECO:0000256" key="4">
    <source>
        <dbReference type="ARBA" id="ARBA00023235"/>
    </source>
</evidence>
<dbReference type="InterPro" id="IPR002501">
    <property type="entry name" value="PsdUridine_synth_N"/>
</dbReference>
<evidence type="ECO:0000256" key="2">
    <source>
        <dbReference type="ARBA" id="ARBA00005642"/>
    </source>
</evidence>
<dbReference type="NCBIfam" id="TIGR00431">
    <property type="entry name" value="TruB"/>
    <property type="match status" value="1"/>
</dbReference>
<accession>A0A1H1NRZ8</accession>
<dbReference type="Proteomes" id="UP000199103">
    <property type="component" value="Chromosome I"/>
</dbReference>
<dbReference type="InterPro" id="IPR032819">
    <property type="entry name" value="TruB_C"/>
</dbReference>
<dbReference type="Pfam" id="PF01509">
    <property type="entry name" value="TruB_N"/>
    <property type="match status" value="1"/>
</dbReference>
<dbReference type="Gene3D" id="2.30.130.10">
    <property type="entry name" value="PUA domain"/>
    <property type="match status" value="1"/>
</dbReference>
<dbReference type="GO" id="GO:0003723">
    <property type="term" value="F:RNA binding"/>
    <property type="evidence" value="ECO:0007669"/>
    <property type="project" value="InterPro"/>
</dbReference>
<reference evidence="9 10" key="1">
    <citation type="submission" date="2016-10" db="EMBL/GenBank/DDBJ databases">
        <authorList>
            <person name="de Groot N.N."/>
        </authorList>
    </citation>
    <scope>NUCLEOTIDE SEQUENCE [LARGE SCALE GENOMIC DNA]</scope>
    <source>
        <strain evidence="9 10">DSM 21800</strain>
    </source>
</reference>
<dbReference type="SUPFAM" id="SSF55120">
    <property type="entry name" value="Pseudouridine synthase"/>
    <property type="match status" value="1"/>
</dbReference>
<dbReference type="InterPro" id="IPR014780">
    <property type="entry name" value="tRNA_psdUridine_synth_TruB"/>
</dbReference>
<gene>
    <name evidence="5" type="primary">truB</name>
    <name evidence="9" type="ORF">SAMN04489812_0617</name>
</gene>
<comment type="function">
    <text evidence="5">Responsible for synthesis of pseudouridine from uracil-55 in the psi GC loop of transfer RNAs.</text>
</comment>
<evidence type="ECO:0000259" key="8">
    <source>
        <dbReference type="Pfam" id="PF16198"/>
    </source>
</evidence>
<organism evidence="9 10">
    <name type="scientific">Microlunatus soli</name>
    <dbReference type="NCBI Taxonomy" id="630515"/>
    <lineage>
        <taxon>Bacteria</taxon>
        <taxon>Bacillati</taxon>
        <taxon>Actinomycetota</taxon>
        <taxon>Actinomycetes</taxon>
        <taxon>Propionibacteriales</taxon>
        <taxon>Propionibacteriaceae</taxon>
        <taxon>Microlunatus</taxon>
    </lineage>
</organism>
<dbReference type="RefSeq" id="WP_091519682.1">
    <property type="nucleotide sequence ID" value="NZ_LT629772.1"/>
</dbReference>
<feature type="domain" description="Pseudouridine synthase II N-terminal" evidence="6">
    <location>
        <begin position="28"/>
        <end position="184"/>
    </location>
</feature>
<dbReference type="PANTHER" id="PTHR13767:SF2">
    <property type="entry name" value="PSEUDOURIDYLATE SYNTHASE TRUB1"/>
    <property type="match status" value="1"/>
</dbReference>
<sequence>MPEAATSGIVVVDKPAGLTSHQVVGRMRRLAHTRKVGHAGTLDPMATGVLLIGIERATRLLGHLALTEKEYEATIRLGVSTVTDDAEGEITETHGAVGVTDEAIAAGIAALTGEIQQIPSSVSAIKINGVRSYARVRAGDQVELAARPVTVSRFDLLQRTDADVETVAVVDLDVRVVCSSGTYIRALARDLGRSLGVGGHLTRLRRTRVGGFGSAESRTLEQLEDDLGIIDLPTVTRQTFRSLDLTPEQASWVRNGRRLPDVSLPTGLTALYAPDGEFLALYRPADGGAVAEAVFV</sequence>
<dbReference type="EC" id="5.4.99.25" evidence="5"/>
<keyword evidence="10" id="KW-1185">Reference proteome</keyword>
<keyword evidence="3 5" id="KW-0819">tRNA processing</keyword>
<dbReference type="OrthoDB" id="9802309at2"/>
<dbReference type="EMBL" id="LT629772">
    <property type="protein sequence ID" value="SDS01560.1"/>
    <property type="molecule type" value="Genomic_DNA"/>
</dbReference>